<feature type="compositionally biased region" description="Basic residues" evidence="1">
    <location>
        <begin position="138"/>
        <end position="148"/>
    </location>
</feature>
<evidence type="ECO:0000313" key="3">
    <source>
        <dbReference type="Proteomes" id="UP000218334"/>
    </source>
</evidence>
<gene>
    <name evidence="2" type="ORF">ARMSODRAFT_1019548</name>
</gene>
<proteinExistence type="predicted"/>
<protein>
    <submittedName>
        <fullName evidence="2">Uncharacterized protein</fullName>
    </submittedName>
</protein>
<dbReference type="AlphaFoldDB" id="A0A2H3BFF1"/>
<evidence type="ECO:0000313" key="2">
    <source>
        <dbReference type="EMBL" id="PBK68400.1"/>
    </source>
</evidence>
<name>A0A2H3BFF1_9AGAR</name>
<reference evidence="3" key="1">
    <citation type="journal article" date="2017" name="Nat. Ecol. Evol.">
        <title>Genome expansion and lineage-specific genetic innovations in the forest pathogenic fungi Armillaria.</title>
        <authorList>
            <person name="Sipos G."/>
            <person name="Prasanna A.N."/>
            <person name="Walter M.C."/>
            <person name="O'Connor E."/>
            <person name="Balint B."/>
            <person name="Krizsan K."/>
            <person name="Kiss B."/>
            <person name="Hess J."/>
            <person name="Varga T."/>
            <person name="Slot J."/>
            <person name="Riley R."/>
            <person name="Boka B."/>
            <person name="Rigling D."/>
            <person name="Barry K."/>
            <person name="Lee J."/>
            <person name="Mihaltcheva S."/>
            <person name="LaButti K."/>
            <person name="Lipzen A."/>
            <person name="Waldron R."/>
            <person name="Moloney N.M."/>
            <person name="Sperisen C."/>
            <person name="Kredics L."/>
            <person name="Vagvoelgyi C."/>
            <person name="Patrignani A."/>
            <person name="Fitzpatrick D."/>
            <person name="Nagy I."/>
            <person name="Doyle S."/>
            <person name="Anderson J.B."/>
            <person name="Grigoriev I.V."/>
            <person name="Gueldener U."/>
            <person name="Muensterkoetter M."/>
            <person name="Nagy L.G."/>
        </authorList>
    </citation>
    <scope>NUCLEOTIDE SEQUENCE [LARGE SCALE GENOMIC DNA]</scope>
    <source>
        <strain evidence="3">28-4</strain>
    </source>
</reference>
<dbReference type="Proteomes" id="UP000218334">
    <property type="component" value="Unassembled WGS sequence"/>
</dbReference>
<accession>A0A2H3BFF1</accession>
<sequence>MAIGPPVPADILCTPMSTKSRSMSLNVKGLNAPQCSKRQRRNSIALARWHFGIIVLSRTATVSRNLRLAAGIVVVSTVSREIACSGSDIPPSTAPVIQPTSALPPPAAQGCAHPASRRRPPPDIFKINQFDPATGRPTPKRKIQKSGF</sequence>
<feature type="region of interest" description="Disordered" evidence="1">
    <location>
        <begin position="86"/>
        <end position="148"/>
    </location>
</feature>
<evidence type="ECO:0000256" key="1">
    <source>
        <dbReference type="SAM" id="MobiDB-lite"/>
    </source>
</evidence>
<dbReference type="EMBL" id="KZ293432">
    <property type="protein sequence ID" value="PBK68400.1"/>
    <property type="molecule type" value="Genomic_DNA"/>
</dbReference>
<keyword evidence="3" id="KW-1185">Reference proteome</keyword>
<organism evidence="2 3">
    <name type="scientific">Armillaria solidipes</name>
    <dbReference type="NCBI Taxonomy" id="1076256"/>
    <lineage>
        <taxon>Eukaryota</taxon>
        <taxon>Fungi</taxon>
        <taxon>Dikarya</taxon>
        <taxon>Basidiomycota</taxon>
        <taxon>Agaricomycotina</taxon>
        <taxon>Agaricomycetes</taxon>
        <taxon>Agaricomycetidae</taxon>
        <taxon>Agaricales</taxon>
        <taxon>Marasmiineae</taxon>
        <taxon>Physalacriaceae</taxon>
        <taxon>Armillaria</taxon>
    </lineage>
</organism>